<proteinExistence type="predicted"/>
<feature type="transmembrane region" description="Helical" evidence="6">
    <location>
        <begin position="7"/>
        <end position="29"/>
    </location>
</feature>
<evidence type="ECO:0000256" key="6">
    <source>
        <dbReference type="SAM" id="Phobius"/>
    </source>
</evidence>
<reference evidence="7 8" key="1">
    <citation type="submission" date="2022-08" db="EMBL/GenBank/DDBJ databases">
        <title>Proteogenomics of the novel Dehalobacterium formicoaceticum strain EZ94 highlights a key role of methyltransferases during anaerobic dichloromethane degradation.</title>
        <authorList>
            <person name="Wasmund K."/>
        </authorList>
    </citation>
    <scope>NUCLEOTIDE SEQUENCE [LARGE SCALE GENOMIC DNA]</scope>
    <source>
        <strain evidence="7 8">EZ94</strain>
    </source>
</reference>
<evidence type="ECO:0000313" key="8">
    <source>
        <dbReference type="Proteomes" id="UP001524944"/>
    </source>
</evidence>
<dbReference type="PIRSF" id="PIRSF038958">
    <property type="entry name" value="PG_synth_SpoVB"/>
    <property type="match status" value="1"/>
</dbReference>
<dbReference type="InterPro" id="IPR024923">
    <property type="entry name" value="PG_synth_SpoVB"/>
</dbReference>
<dbReference type="InterPro" id="IPR050833">
    <property type="entry name" value="Poly_Biosynth_Transport"/>
</dbReference>
<evidence type="ECO:0000313" key="7">
    <source>
        <dbReference type="EMBL" id="MCR6546322.1"/>
    </source>
</evidence>
<accession>A0ABT1Y611</accession>
<sequence>MKKEGYLFGAMILLISNFLIKILGFLYRVILVRFLGAEGIGLIEMVNPFYTFILVLTTWGIPLAMSKMIAQETAEGNWGNINRIFRLTLILLTASGLITTTLVIYFAPVIVKHFVPDSRIYYCFVTMIPAIFLVAVCSVYRAYFQGTKQISAIGFSQTIEQIIRVIVGLTLTIKLRKYGLEIAVVGVAVASVAGELGGLLFMLAKYHWQKRRSKVLLPAPATSSSLSILKGLFTFGTPVTLTRLLSSTLLTLEASLIPRGLILAGNSMRTATEIYGRYSGVAMTLLHLPSIITMSLAVSVMPAVAELSAGGQKKLLEHRITESLWITSAFTIHSMTILFFYATELCGLVFHAPEAGEALKVLALGGLFCYLQQTMNSILQGLGRVKMLLFNNLCSGLCLILGIMLLTPVKGLEIKGAAIALSLSNFTGCTLNIFYLMKFTGIALPLNKIIIKPMISGMISLSALMLLDHWLRPIINNLPLTILLLIGLTSLLYFGILLMIGGLPLHTLKRLPFFNKWLS</sequence>
<feature type="transmembrane region" description="Helical" evidence="6">
    <location>
        <begin position="152"/>
        <end position="173"/>
    </location>
</feature>
<feature type="transmembrane region" description="Helical" evidence="6">
    <location>
        <begin position="388"/>
        <end position="406"/>
    </location>
</feature>
<dbReference type="Pfam" id="PF01943">
    <property type="entry name" value="Polysacc_synt"/>
    <property type="match status" value="1"/>
</dbReference>
<keyword evidence="3 6" id="KW-0812">Transmembrane</keyword>
<evidence type="ECO:0000256" key="4">
    <source>
        <dbReference type="ARBA" id="ARBA00022989"/>
    </source>
</evidence>
<dbReference type="PANTHER" id="PTHR30250">
    <property type="entry name" value="PST FAMILY PREDICTED COLANIC ACID TRANSPORTER"/>
    <property type="match status" value="1"/>
</dbReference>
<dbReference type="RefSeq" id="WP_257913820.1">
    <property type="nucleotide sequence ID" value="NZ_JANPWE010000006.1"/>
</dbReference>
<gene>
    <name evidence="7" type="ORF">NVS47_12505</name>
</gene>
<keyword evidence="4 6" id="KW-1133">Transmembrane helix</keyword>
<keyword evidence="2" id="KW-1003">Cell membrane</keyword>
<dbReference type="EMBL" id="JANPWE010000006">
    <property type="protein sequence ID" value="MCR6546322.1"/>
    <property type="molecule type" value="Genomic_DNA"/>
</dbReference>
<keyword evidence="5 6" id="KW-0472">Membrane</keyword>
<protein>
    <submittedName>
        <fullName evidence="7">Polysaccharide biosynthesis protein</fullName>
    </submittedName>
</protein>
<comment type="caution">
    <text evidence="7">The sequence shown here is derived from an EMBL/GenBank/DDBJ whole genome shotgun (WGS) entry which is preliminary data.</text>
</comment>
<feature type="transmembrane region" description="Helical" evidence="6">
    <location>
        <begin position="119"/>
        <end position="140"/>
    </location>
</feature>
<feature type="transmembrane region" description="Helical" evidence="6">
    <location>
        <begin position="87"/>
        <end position="107"/>
    </location>
</feature>
<dbReference type="CDD" id="cd13124">
    <property type="entry name" value="MATE_SpoVB_like"/>
    <property type="match status" value="1"/>
</dbReference>
<evidence type="ECO:0000256" key="5">
    <source>
        <dbReference type="ARBA" id="ARBA00023136"/>
    </source>
</evidence>
<feature type="transmembrane region" description="Helical" evidence="6">
    <location>
        <begin position="179"/>
        <end position="203"/>
    </location>
</feature>
<feature type="transmembrane region" description="Helical" evidence="6">
    <location>
        <begin position="285"/>
        <end position="304"/>
    </location>
</feature>
<comment type="subcellular location">
    <subcellularLocation>
        <location evidence="1">Cell membrane</location>
        <topology evidence="1">Multi-pass membrane protein</topology>
    </subcellularLocation>
</comment>
<dbReference type="PANTHER" id="PTHR30250:SF24">
    <property type="entry name" value="STAGE V SPORULATION PROTEIN B"/>
    <property type="match status" value="1"/>
</dbReference>
<evidence type="ECO:0000256" key="3">
    <source>
        <dbReference type="ARBA" id="ARBA00022692"/>
    </source>
</evidence>
<organism evidence="7 8">
    <name type="scientific">Dehalobacterium formicoaceticum</name>
    <dbReference type="NCBI Taxonomy" id="51515"/>
    <lineage>
        <taxon>Bacteria</taxon>
        <taxon>Bacillati</taxon>
        <taxon>Bacillota</taxon>
        <taxon>Clostridia</taxon>
        <taxon>Eubacteriales</taxon>
        <taxon>Peptococcaceae</taxon>
        <taxon>Dehalobacterium</taxon>
    </lineage>
</organism>
<dbReference type="InterPro" id="IPR002797">
    <property type="entry name" value="Polysacc_synth"/>
</dbReference>
<name>A0ABT1Y611_9FIRM</name>
<feature type="transmembrane region" description="Helical" evidence="6">
    <location>
        <begin position="449"/>
        <end position="467"/>
    </location>
</feature>
<evidence type="ECO:0000256" key="1">
    <source>
        <dbReference type="ARBA" id="ARBA00004651"/>
    </source>
</evidence>
<dbReference type="Proteomes" id="UP001524944">
    <property type="component" value="Unassembled WGS sequence"/>
</dbReference>
<evidence type="ECO:0000256" key="2">
    <source>
        <dbReference type="ARBA" id="ARBA00022475"/>
    </source>
</evidence>
<feature type="transmembrane region" description="Helical" evidence="6">
    <location>
        <begin position="479"/>
        <end position="500"/>
    </location>
</feature>
<keyword evidence="8" id="KW-1185">Reference proteome</keyword>
<feature type="transmembrane region" description="Helical" evidence="6">
    <location>
        <begin position="418"/>
        <end position="437"/>
    </location>
</feature>
<feature type="transmembrane region" description="Helical" evidence="6">
    <location>
        <begin position="324"/>
        <end position="342"/>
    </location>
</feature>
<feature type="transmembrane region" description="Helical" evidence="6">
    <location>
        <begin position="49"/>
        <end position="66"/>
    </location>
</feature>